<gene>
    <name evidence="3" type="ORF">H9830_16015</name>
</gene>
<comment type="similarity">
    <text evidence="1">Belongs to the 4-hydroxybenzoyl-CoA thioesterase family.</text>
</comment>
<dbReference type="EMBL" id="DXDC01000487">
    <property type="protein sequence ID" value="HIY67771.1"/>
    <property type="molecule type" value="Genomic_DNA"/>
</dbReference>
<dbReference type="GO" id="GO:0047617">
    <property type="term" value="F:fatty acyl-CoA hydrolase activity"/>
    <property type="evidence" value="ECO:0007669"/>
    <property type="project" value="TreeGrafter"/>
</dbReference>
<dbReference type="AlphaFoldDB" id="A0A9D2C9Y9"/>
<evidence type="ECO:0000256" key="2">
    <source>
        <dbReference type="ARBA" id="ARBA00022801"/>
    </source>
</evidence>
<reference evidence="3" key="2">
    <citation type="submission" date="2021-04" db="EMBL/GenBank/DDBJ databases">
        <authorList>
            <person name="Gilroy R."/>
        </authorList>
    </citation>
    <scope>NUCLEOTIDE SEQUENCE</scope>
    <source>
        <strain evidence="3">ChiGjej1B1-98</strain>
    </source>
</reference>
<evidence type="ECO:0000256" key="1">
    <source>
        <dbReference type="ARBA" id="ARBA00005953"/>
    </source>
</evidence>
<evidence type="ECO:0000313" key="4">
    <source>
        <dbReference type="Proteomes" id="UP000824005"/>
    </source>
</evidence>
<protein>
    <submittedName>
        <fullName evidence="3">Acyl-CoA thioesterase</fullName>
    </submittedName>
</protein>
<dbReference type="PANTHER" id="PTHR31793">
    <property type="entry name" value="4-HYDROXYBENZOYL-COA THIOESTERASE FAMILY MEMBER"/>
    <property type="match status" value="1"/>
</dbReference>
<organism evidence="3 4">
    <name type="scientific">Candidatus Agrococcus pullicola</name>
    <dbReference type="NCBI Taxonomy" id="2838429"/>
    <lineage>
        <taxon>Bacteria</taxon>
        <taxon>Bacillati</taxon>
        <taxon>Actinomycetota</taxon>
        <taxon>Actinomycetes</taxon>
        <taxon>Micrococcales</taxon>
        <taxon>Microbacteriaceae</taxon>
        <taxon>Agrococcus</taxon>
    </lineage>
</organism>
<dbReference type="CDD" id="cd00586">
    <property type="entry name" value="4HBT"/>
    <property type="match status" value="1"/>
</dbReference>
<dbReference type="PANTHER" id="PTHR31793:SF27">
    <property type="entry name" value="NOVEL THIOESTERASE SUPERFAMILY DOMAIN AND SAPOSIN A-TYPE DOMAIN CONTAINING PROTEIN (0610012H03RIK)"/>
    <property type="match status" value="1"/>
</dbReference>
<dbReference type="InterPro" id="IPR050563">
    <property type="entry name" value="4-hydroxybenzoyl-CoA_TE"/>
</dbReference>
<dbReference type="SUPFAM" id="SSF54637">
    <property type="entry name" value="Thioesterase/thiol ester dehydrase-isomerase"/>
    <property type="match status" value="1"/>
</dbReference>
<dbReference type="Pfam" id="PF13279">
    <property type="entry name" value="4HBT_2"/>
    <property type="match status" value="1"/>
</dbReference>
<name>A0A9D2C9Y9_9MICO</name>
<accession>A0A9D2C9Y9</accession>
<proteinExistence type="inferred from homology"/>
<comment type="caution">
    <text evidence="3">The sequence shown here is derived from an EMBL/GenBank/DDBJ whole genome shotgun (WGS) entry which is preliminary data.</text>
</comment>
<evidence type="ECO:0000313" key="3">
    <source>
        <dbReference type="EMBL" id="HIY67771.1"/>
    </source>
</evidence>
<dbReference type="Proteomes" id="UP000824005">
    <property type="component" value="Unassembled WGS sequence"/>
</dbReference>
<keyword evidence="2" id="KW-0378">Hydrolase</keyword>
<reference evidence="3" key="1">
    <citation type="journal article" date="2021" name="PeerJ">
        <title>Extensive microbial diversity within the chicken gut microbiome revealed by metagenomics and culture.</title>
        <authorList>
            <person name="Gilroy R."/>
            <person name="Ravi A."/>
            <person name="Getino M."/>
            <person name="Pursley I."/>
            <person name="Horton D.L."/>
            <person name="Alikhan N.F."/>
            <person name="Baker D."/>
            <person name="Gharbi K."/>
            <person name="Hall N."/>
            <person name="Watson M."/>
            <person name="Adriaenssens E.M."/>
            <person name="Foster-Nyarko E."/>
            <person name="Jarju S."/>
            <person name="Secka A."/>
            <person name="Antonio M."/>
            <person name="Oren A."/>
            <person name="Chaudhuri R.R."/>
            <person name="La Ragione R."/>
            <person name="Hildebrand F."/>
            <person name="Pallen M.J."/>
        </authorList>
    </citation>
    <scope>NUCLEOTIDE SEQUENCE</scope>
    <source>
        <strain evidence="3">ChiGjej1B1-98</strain>
    </source>
</reference>
<dbReference type="InterPro" id="IPR029069">
    <property type="entry name" value="HotDog_dom_sf"/>
</dbReference>
<dbReference type="Gene3D" id="3.10.129.10">
    <property type="entry name" value="Hotdog Thioesterase"/>
    <property type="match status" value="1"/>
</dbReference>
<sequence>MYVTQIEPRISETDVVGHINNTVPPVWFEAGRNELFRVFMSDGTLDDWPMIVKAYSVVFERELRYGSVASVECGVERIGTTSVTLDERILQDGEICVTGKTTYVHVGPDGRPAPVPAEIRAELERHLPAEEKR</sequence>